<comment type="caution">
    <text evidence="16">The sequence shown here is derived from an EMBL/GenBank/DDBJ whole genome shotgun (WGS) entry which is preliminary data.</text>
</comment>
<dbReference type="InterPro" id="IPR054728">
    <property type="entry name" value="RsmB-like_ferredoxin"/>
</dbReference>
<accession>A0A2A6E4J5</accession>
<feature type="binding site" evidence="14">
    <location>
        <position position="291"/>
    </location>
    <ligand>
        <name>S-adenosyl-L-methionine</name>
        <dbReference type="ChEBI" id="CHEBI:59789"/>
    </ligand>
</feature>
<evidence type="ECO:0000256" key="8">
    <source>
        <dbReference type="ARBA" id="ARBA00022679"/>
    </source>
</evidence>
<evidence type="ECO:0000313" key="16">
    <source>
        <dbReference type="EMBL" id="PDO11729.1"/>
    </source>
</evidence>
<dbReference type="EMBL" id="MOXJ01000001">
    <property type="protein sequence ID" value="PDO11729.1"/>
    <property type="molecule type" value="Genomic_DNA"/>
</dbReference>
<dbReference type="Pfam" id="PF01029">
    <property type="entry name" value="NusB"/>
    <property type="match status" value="1"/>
</dbReference>
<gene>
    <name evidence="16" type="ORF">BLM47_01090</name>
</gene>
<proteinExistence type="inferred from homology"/>
<dbReference type="Gene3D" id="3.30.70.1170">
    <property type="entry name" value="Sun protein, domain 3"/>
    <property type="match status" value="1"/>
</dbReference>
<dbReference type="PROSITE" id="PS51686">
    <property type="entry name" value="SAM_MT_RSMB_NOP"/>
    <property type="match status" value="1"/>
</dbReference>
<dbReference type="GO" id="GO:0008649">
    <property type="term" value="F:rRNA methyltransferase activity"/>
    <property type="evidence" value="ECO:0007669"/>
    <property type="project" value="InterPro"/>
</dbReference>
<dbReference type="InterPro" id="IPR023267">
    <property type="entry name" value="RCMT"/>
</dbReference>
<evidence type="ECO:0000256" key="2">
    <source>
        <dbReference type="ARBA" id="ARBA00004496"/>
    </source>
</evidence>
<dbReference type="CDD" id="cd02440">
    <property type="entry name" value="AdoMet_MTases"/>
    <property type="match status" value="1"/>
</dbReference>
<dbReference type="InterPro" id="IPR004573">
    <property type="entry name" value="rRNA_ssu_MeTfrase_B"/>
</dbReference>
<keyword evidence="5" id="KW-0963">Cytoplasm</keyword>
<dbReference type="InterPro" id="IPR006027">
    <property type="entry name" value="NusB_RsmB_TIM44"/>
</dbReference>
<name>A0A2A6E4J5_9BACL</name>
<dbReference type="SUPFAM" id="SSF48013">
    <property type="entry name" value="NusB-like"/>
    <property type="match status" value="1"/>
</dbReference>
<dbReference type="InterPro" id="IPR029063">
    <property type="entry name" value="SAM-dependent_MTases_sf"/>
</dbReference>
<keyword evidence="9 14" id="KW-0949">S-adenosyl-L-methionine</keyword>
<protein>
    <recommendedName>
        <fullName evidence="4">16S rRNA (cytosine(967)-C(5))-methyltransferase</fullName>
        <ecNumber evidence="4">2.1.1.176</ecNumber>
    </recommendedName>
    <alternativeName>
        <fullName evidence="11">16S rRNA m5C967 methyltransferase</fullName>
    </alternativeName>
    <alternativeName>
        <fullName evidence="12">rRNA (cytosine-C(5)-)-methyltransferase RsmB</fullName>
    </alternativeName>
</protein>
<dbReference type="Pfam" id="PF01189">
    <property type="entry name" value="Methyltr_RsmB-F"/>
    <property type="match status" value="1"/>
</dbReference>
<feature type="domain" description="SAM-dependent MTase RsmB/NOP-type" evidence="15">
    <location>
        <begin position="176"/>
        <end position="452"/>
    </location>
</feature>
<dbReference type="InterPro" id="IPR001678">
    <property type="entry name" value="MeTrfase_RsmB-F_NOP2_dom"/>
</dbReference>
<dbReference type="NCBIfam" id="TIGR00563">
    <property type="entry name" value="rsmB"/>
    <property type="match status" value="1"/>
</dbReference>
<dbReference type="GO" id="GO:0006355">
    <property type="term" value="P:regulation of DNA-templated transcription"/>
    <property type="evidence" value="ECO:0007669"/>
    <property type="project" value="InterPro"/>
</dbReference>
<dbReference type="GO" id="GO:0003723">
    <property type="term" value="F:RNA binding"/>
    <property type="evidence" value="ECO:0007669"/>
    <property type="project" value="UniProtKB-UniRule"/>
</dbReference>
<evidence type="ECO:0000259" key="15">
    <source>
        <dbReference type="PROSITE" id="PS51686"/>
    </source>
</evidence>
<dbReference type="PANTHER" id="PTHR22807:SF53">
    <property type="entry name" value="RIBOSOMAL RNA SMALL SUBUNIT METHYLTRANSFERASE B-RELATED"/>
    <property type="match status" value="1"/>
</dbReference>
<comment type="catalytic activity">
    <reaction evidence="13">
        <text>cytidine(967) in 16S rRNA + S-adenosyl-L-methionine = 5-methylcytidine(967) in 16S rRNA + S-adenosyl-L-homocysteine + H(+)</text>
        <dbReference type="Rhea" id="RHEA:42748"/>
        <dbReference type="Rhea" id="RHEA-COMP:10219"/>
        <dbReference type="Rhea" id="RHEA-COMP:10220"/>
        <dbReference type="ChEBI" id="CHEBI:15378"/>
        <dbReference type="ChEBI" id="CHEBI:57856"/>
        <dbReference type="ChEBI" id="CHEBI:59789"/>
        <dbReference type="ChEBI" id="CHEBI:74483"/>
        <dbReference type="ChEBI" id="CHEBI:82748"/>
        <dbReference type="EC" id="2.1.1.176"/>
    </reaction>
</comment>
<keyword evidence="7 14" id="KW-0489">Methyltransferase</keyword>
<feature type="active site" description="Nucleophile" evidence="14">
    <location>
        <position position="390"/>
    </location>
</feature>
<evidence type="ECO:0000256" key="10">
    <source>
        <dbReference type="ARBA" id="ARBA00022884"/>
    </source>
</evidence>
<dbReference type="PROSITE" id="PS01153">
    <property type="entry name" value="NOL1_NOP2_SUN"/>
    <property type="match status" value="1"/>
</dbReference>
<evidence type="ECO:0000256" key="14">
    <source>
        <dbReference type="PROSITE-ProRule" id="PRU01023"/>
    </source>
</evidence>
<dbReference type="InterPro" id="IPR035926">
    <property type="entry name" value="NusB-like_sf"/>
</dbReference>
<comment type="function">
    <text evidence="1">Specifically methylates the cytosine at position 967 (m5C967) of 16S rRNA.</text>
</comment>
<dbReference type="FunFam" id="1.10.940.10:FF:000006">
    <property type="entry name" value="16S rRNA (Cytosine(967)-C(5))-methyltransferase RsmB"/>
    <property type="match status" value="1"/>
</dbReference>
<dbReference type="EC" id="2.1.1.176" evidence="4"/>
<dbReference type="GO" id="GO:0005737">
    <property type="term" value="C:cytoplasm"/>
    <property type="evidence" value="ECO:0007669"/>
    <property type="project" value="UniProtKB-SubCell"/>
</dbReference>
<dbReference type="Pfam" id="PF22458">
    <property type="entry name" value="RsmF-B_ferredox"/>
    <property type="match status" value="1"/>
</dbReference>
<dbReference type="FunFam" id="3.30.70.1170:FF:000003">
    <property type="entry name" value="16S rRNA (Cytosine(967)-C(5))-methyltransferase RsmB"/>
    <property type="match status" value="1"/>
</dbReference>
<dbReference type="AlphaFoldDB" id="A0A2A6E4J5"/>
<evidence type="ECO:0000256" key="6">
    <source>
        <dbReference type="ARBA" id="ARBA00022552"/>
    </source>
</evidence>
<dbReference type="Proteomes" id="UP000243688">
    <property type="component" value="Unassembled WGS sequence"/>
</dbReference>
<reference evidence="16 17" key="1">
    <citation type="submission" date="2016-12" db="EMBL/GenBank/DDBJ databases">
        <title>Candidatus Reconcilibacillus cellulovorans genome.</title>
        <authorList>
            <person name="Kolinko S."/>
            <person name="Wu Y.-W."/>
            <person name="Tachea F."/>
            <person name="Denzel E."/>
            <person name="Hiras J."/>
            <person name="Baecker N."/>
            <person name="Chan L.J."/>
            <person name="Eichorst S.A."/>
            <person name="Frey D."/>
            <person name="Adams P.D."/>
            <person name="Pray T."/>
            <person name="Tanjore D."/>
            <person name="Petzold C.J."/>
            <person name="Gladden J.M."/>
            <person name="Simmons B.A."/>
            <person name="Singer S.W."/>
        </authorList>
    </citation>
    <scope>NUCLEOTIDE SEQUENCE [LARGE SCALE GENOMIC DNA]</scope>
    <source>
        <strain evidence="16">JTherm</strain>
    </source>
</reference>
<evidence type="ECO:0000256" key="11">
    <source>
        <dbReference type="ARBA" id="ARBA00030399"/>
    </source>
</evidence>
<dbReference type="Gene3D" id="1.10.940.10">
    <property type="entry name" value="NusB-like"/>
    <property type="match status" value="1"/>
</dbReference>
<dbReference type="SUPFAM" id="SSF53335">
    <property type="entry name" value="S-adenosyl-L-methionine-dependent methyltransferases"/>
    <property type="match status" value="1"/>
</dbReference>
<evidence type="ECO:0000256" key="13">
    <source>
        <dbReference type="ARBA" id="ARBA00047283"/>
    </source>
</evidence>
<evidence type="ECO:0000256" key="7">
    <source>
        <dbReference type="ARBA" id="ARBA00022603"/>
    </source>
</evidence>
<dbReference type="Gene3D" id="3.40.50.150">
    <property type="entry name" value="Vaccinia Virus protein VP39"/>
    <property type="match status" value="1"/>
</dbReference>
<dbReference type="InterPro" id="IPR018314">
    <property type="entry name" value="RsmB/NOL1/NOP2-like_CS"/>
</dbReference>
<organism evidence="16 17">
    <name type="scientific">Candidatus Reconcilbacillus cellulovorans</name>
    <dbReference type="NCBI Taxonomy" id="1906605"/>
    <lineage>
        <taxon>Bacteria</taxon>
        <taxon>Bacillati</taxon>
        <taxon>Bacillota</taxon>
        <taxon>Bacilli</taxon>
        <taxon>Bacillales</taxon>
        <taxon>Paenibacillaceae</taxon>
        <taxon>Candidatus Reconcilbacillus</taxon>
    </lineage>
</organism>
<evidence type="ECO:0000256" key="1">
    <source>
        <dbReference type="ARBA" id="ARBA00002724"/>
    </source>
</evidence>
<feature type="binding site" evidence="14">
    <location>
        <position position="337"/>
    </location>
    <ligand>
        <name>S-adenosyl-L-methionine</name>
        <dbReference type="ChEBI" id="CHEBI:59789"/>
    </ligand>
</feature>
<feature type="binding site" evidence="14">
    <location>
        <begin position="267"/>
        <end position="273"/>
    </location>
    <ligand>
        <name>S-adenosyl-L-methionine</name>
        <dbReference type="ChEBI" id="CHEBI:59789"/>
    </ligand>
</feature>
<evidence type="ECO:0000256" key="9">
    <source>
        <dbReference type="ARBA" id="ARBA00022691"/>
    </source>
</evidence>
<dbReference type="InterPro" id="IPR049560">
    <property type="entry name" value="MeTrfase_RsmB-F_NOP2_cat"/>
</dbReference>
<evidence type="ECO:0000313" key="17">
    <source>
        <dbReference type="Proteomes" id="UP000243688"/>
    </source>
</evidence>
<dbReference type="FunFam" id="3.40.50.150:FF:000257">
    <property type="entry name" value="16S rRNA methyltransferase"/>
    <property type="match status" value="1"/>
</dbReference>
<evidence type="ECO:0000256" key="12">
    <source>
        <dbReference type="ARBA" id="ARBA00031088"/>
    </source>
</evidence>
<dbReference type="NCBIfam" id="NF011494">
    <property type="entry name" value="PRK14902.1"/>
    <property type="match status" value="1"/>
</dbReference>
<sequence>MNGGEARTSARELALDILVRVTAHGAYSQLLLNERLRSGCLSAEDAALVTELVYGTLKRQNTLDFFLDLFLKRKDVRMEVWVRPLLRMSAYQLLFLEKIPDYAAVSEAVAIAKRRGHAGVASLVNAVLRNMARNRGRCVIPDGLPLPERLALVHSHPVWMVNRWVRRFGLEIAERMLAANNEKPRFALRVNPLRVTREALVAELRDAGYDAAASVLAPEGVVVSGGAGGLVASRWHEDGLMTVQDESSMLVAAVVDPQPGMRVLDACAAPGGKATHLAERMADRGEVWACDVHEGKIGLIRRQAERLGLRTIHAFCADARRLAEAGLPESFDRVLLDAPCSGLGVLRRKPEARWRKTEDQIRELSVLQAELLDSVCRFVRPGGLLVYSTCTIEPEENEDQIRAFLSRHPDFELDPFPAGVLPGREDARRGMALILPHEYGSDGFFIARLRRR</sequence>
<evidence type="ECO:0000256" key="4">
    <source>
        <dbReference type="ARBA" id="ARBA00012140"/>
    </source>
</evidence>
<dbReference type="PANTHER" id="PTHR22807">
    <property type="entry name" value="NOP2 YEAST -RELATED NOL1/NOP2/FMU SUN DOMAIN-CONTAINING"/>
    <property type="match status" value="1"/>
</dbReference>
<keyword evidence="8 14" id="KW-0808">Transferase</keyword>
<dbReference type="PRINTS" id="PR02008">
    <property type="entry name" value="RCMTFAMILY"/>
</dbReference>
<evidence type="ECO:0000256" key="3">
    <source>
        <dbReference type="ARBA" id="ARBA00007494"/>
    </source>
</evidence>
<keyword evidence="6" id="KW-0698">rRNA processing</keyword>
<feature type="binding site" evidence="14">
    <location>
        <position position="318"/>
    </location>
    <ligand>
        <name>S-adenosyl-L-methionine</name>
        <dbReference type="ChEBI" id="CHEBI:59789"/>
    </ligand>
</feature>
<keyword evidence="10 14" id="KW-0694">RNA-binding</keyword>
<comment type="subcellular location">
    <subcellularLocation>
        <location evidence="2">Cytoplasm</location>
    </subcellularLocation>
</comment>
<evidence type="ECO:0000256" key="5">
    <source>
        <dbReference type="ARBA" id="ARBA00022490"/>
    </source>
</evidence>
<comment type="similarity">
    <text evidence="3 14">Belongs to the class I-like SAM-binding methyltransferase superfamily. RsmB/NOP family.</text>
</comment>